<organism evidence="2 3">
    <name type="scientific">Macrophomina phaseolina (strain MS6)</name>
    <name type="common">Charcoal rot fungus</name>
    <dbReference type="NCBI Taxonomy" id="1126212"/>
    <lineage>
        <taxon>Eukaryota</taxon>
        <taxon>Fungi</taxon>
        <taxon>Dikarya</taxon>
        <taxon>Ascomycota</taxon>
        <taxon>Pezizomycotina</taxon>
        <taxon>Dothideomycetes</taxon>
        <taxon>Dothideomycetes incertae sedis</taxon>
        <taxon>Botryosphaeriales</taxon>
        <taxon>Botryosphaeriaceae</taxon>
        <taxon>Macrophomina</taxon>
    </lineage>
</organism>
<evidence type="ECO:0000313" key="2">
    <source>
        <dbReference type="EMBL" id="EKG15255.1"/>
    </source>
</evidence>
<dbReference type="HOGENOM" id="CLU_669154_0_0_1"/>
<comment type="caution">
    <text evidence="2">The sequence shown here is derived from an EMBL/GenBank/DDBJ whole genome shotgun (WGS) entry which is preliminary data.</text>
</comment>
<feature type="compositionally biased region" description="Polar residues" evidence="1">
    <location>
        <begin position="193"/>
        <end position="210"/>
    </location>
</feature>
<sequence>MDLCEDTSAPEYVSTVLCSFQDANALLKLIARNRAEETNLTARHREEEAQVFERITATARHNASNVPSETSTAGDPMEIAATQIVKGPVTAKPKVVEQPVPKQPILAQPVTEQPVPGLHAPGQAGFSKTAREKSVTEQPTAAALSANPQQQGRPHPEIEIVDLGSDSEDEEPPRHPKRPTATTTPHAAGKTSDIATTSGPDSVFTSSATRSVKHSLRRPIATGQWWSVTEEEWEDMSEESQKKRSYAGYIMETALGRDAPTPCSACAKEGIMCGVVSEQMVLKMKSKNIHGGCVKCFSTQERCSISSSSGGVSTKGHDPKSPHPKALNPSHAQRTPKHGEGQPMLPHPKPEESSPVLPPLKFEDETTDAQRSPPVTPPHVRRSATAVANAQSSNSKRLIRKNFVIDLSDDE</sequence>
<proteinExistence type="predicted"/>
<dbReference type="InParanoid" id="K2SEH7"/>
<feature type="region of interest" description="Disordered" evidence="1">
    <location>
        <begin position="112"/>
        <end position="215"/>
    </location>
</feature>
<name>K2SEH7_MACPH</name>
<dbReference type="VEuPathDB" id="FungiDB:MPH_07589"/>
<evidence type="ECO:0000256" key="1">
    <source>
        <dbReference type="SAM" id="MobiDB-lite"/>
    </source>
</evidence>
<protein>
    <submittedName>
        <fullName evidence="2">Uncharacterized protein</fullName>
    </submittedName>
</protein>
<feature type="region of interest" description="Disordered" evidence="1">
    <location>
        <begin position="307"/>
        <end position="394"/>
    </location>
</feature>
<dbReference type="AlphaFoldDB" id="K2SEH7"/>
<dbReference type="Proteomes" id="UP000007129">
    <property type="component" value="Unassembled WGS sequence"/>
</dbReference>
<dbReference type="EMBL" id="AHHD01000323">
    <property type="protein sequence ID" value="EKG15255.1"/>
    <property type="molecule type" value="Genomic_DNA"/>
</dbReference>
<gene>
    <name evidence="2" type="ORF">MPH_07589</name>
</gene>
<accession>K2SEH7</accession>
<reference evidence="2 3" key="1">
    <citation type="journal article" date="2012" name="BMC Genomics">
        <title>Tools to kill: Genome of one of the most destructive plant pathogenic fungi Macrophomina phaseolina.</title>
        <authorList>
            <person name="Islam M.S."/>
            <person name="Haque M.S."/>
            <person name="Islam M.M."/>
            <person name="Emdad E.M."/>
            <person name="Halim A."/>
            <person name="Hossen Q.M.M."/>
            <person name="Hossain M.Z."/>
            <person name="Ahmed B."/>
            <person name="Rahim S."/>
            <person name="Rahman M.S."/>
            <person name="Alam M.M."/>
            <person name="Hou S."/>
            <person name="Wan X."/>
            <person name="Saito J.A."/>
            <person name="Alam M."/>
        </authorList>
    </citation>
    <scope>NUCLEOTIDE SEQUENCE [LARGE SCALE GENOMIC DNA]</scope>
    <source>
        <strain evidence="2 3">MS6</strain>
    </source>
</reference>
<evidence type="ECO:0000313" key="3">
    <source>
        <dbReference type="Proteomes" id="UP000007129"/>
    </source>
</evidence>